<evidence type="ECO:0000313" key="4">
    <source>
        <dbReference type="Proteomes" id="UP000822688"/>
    </source>
</evidence>
<dbReference type="Proteomes" id="UP000822688">
    <property type="component" value="Chromosome 4"/>
</dbReference>
<dbReference type="InterPro" id="IPR039258">
    <property type="entry name" value="ZNF511"/>
</dbReference>
<feature type="compositionally biased region" description="Pro residues" evidence="1">
    <location>
        <begin position="303"/>
        <end position="312"/>
    </location>
</feature>
<proteinExistence type="predicted"/>
<feature type="region of interest" description="Disordered" evidence="1">
    <location>
        <begin position="258"/>
        <end position="312"/>
    </location>
</feature>
<dbReference type="PANTHER" id="PTHR21354:SF0">
    <property type="entry name" value="ZINC FINGER PROTEIN 511"/>
    <property type="match status" value="1"/>
</dbReference>
<feature type="domain" description="C2H2-type" evidence="2">
    <location>
        <begin position="101"/>
        <end position="122"/>
    </location>
</feature>
<keyword evidence="4" id="KW-1185">Reference proteome</keyword>
<dbReference type="AlphaFoldDB" id="A0A8T0I8Q8"/>
<dbReference type="EMBL" id="CM026424">
    <property type="protein sequence ID" value="KAG0579984.1"/>
    <property type="molecule type" value="Genomic_DNA"/>
</dbReference>
<feature type="compositionally biased region" description="Basic residues" evidence="1">
    <location>
        <begin position="172"/>
        <end position="184"/>
    </location>
</feature>
<evidence type="ECO:0000259" key="2">
    <source>
        <dbReference type="PROSITE" id="PS00028"/>
    </source>
</evidence>
<dbReference type="OrthoDB" id="18440at2759"/>
<feature type="compositionally biased region" description="Basic residues" evidence="1">
    <location>
        <begin position="288"/>
        <end position="298"/>
    </location>
</feature>
<reference evidence="3" key="1">
    <citation type="submission" date="2020-06" db="EMBL/GenBank/DDBJ databases">
        <title>WGS assembly of Ceratodon purpureus strain R40.</title>
        <authorList>
            <person name="Carey S.B."/>
            <person name="Jenkins J."/>
            <person name="Shu S."/>
            <person name="Lovell J.T."/>
            <person name="Sreedasyam A."/>
            <person name="Maumus F."/>
            <person name="Tiley G.P."/>
            <person name="Fernandez-Pozo N."/>
            <person name="Barry K."/>
            <person name="Chen C."/>
            <person name="Wang M."/>
            <person name="Lipzen A."/>
            <person name="Daum C."/>
            <person name="Saski C.A."/>
            <person name="Payton A.C."/>
            <person name="Mcbreen J.C."/>
            <person name="Conrad R.E."/>
            <person name="Kollar L.M."/>
            <person name="Olsson S."/>
            <person name="Huttunen S."/>
            <person name="Landis J.B."/>
            <person name="Wickett N.J."/>
            <person name="Johnson M.G."/>
            <person name="Rensing S.A."/>
            <person name="Grimwood J."/>
            <person name="Schmutz J."/>
            <person name="Mcdaniel S.F."/>
        </authorList>
    </citation>
    <scope>NUCLEOTIDE SEQUENCE</scope>
    <source>
        <strain evidence="3">R40</strain>
    </source>
</reference>
<comment type="caution">
    <text evidence="3">The sequence shown here is derived from an EMBL/GenBank/DDBJ whole genome shotgun (WGS) entry which is preliminary data.</text>
</comment>
<feature type="compositionally biased region" description="Polar residues" evidence="1">
    <location>
        <begin position="222"/>
        <end position="231"/>
    </location>
</feature>
<name>A0A8T0I8Q8_CERPU</name>
<dbReference type="InterPro" id="IPR013087">
    <property type="entry name" value="Znf_C2H2_type"/>
</dbReference>
<evidence type="ECO:0000256" key="1">
    <source>
        <dbReference type="SAM" id="MobiDB-lite"/>
    </source>
</evidence>
<evidence type="ECO:0000313" key="3">
    <source>
        <dbReference type="EMBL" id="KAG0579984.1"/>
    </source>
</evidence>
<protein>
    <recommendedName>
        <fullName evidence="2">C2H2-type domain-containing protein</fullName>
    </recommendedName>
</protein>
<sequence length="312" mass="34852">MEVEKKDERGVDRKPSHFGAWVAVRRPFRVDSPFFAAGNVERELLAKQISLEITEEEKKHIVQSEEEQLWQIFCPIAGCGTKLKGVGELESHYLSRHSATCSVCTRVFPTTRLLNLHVSETHDSFFQAKVARNYPMYECLVEGCSARFLSDPSRHQHLVDKHHFPRSFRFHVKKHPSQKQRQRQKAQTQPSNSGTTQKQPKKNPKAKASHPTSEIPGASKPSEPTTPLESQMAQIVECSDDTQMDVDELVTGISRLSTVSQGGDDVPSVPSFGHRRGRAVPFGQKTRGSGRGRGRSRGRGSEPPSPAQPSPQ</sequence>
<accession>A0A8T0I8Q8</accession>
<dbReference type="SMART" id="SM00355">
    <property type="entry name" value="ZnF_C2H2"/>
    <property type="match status" value="3"/>
</dbReference>
<dbReference type="PANTHER" id="PTHR21354">
    <property type="entry name" value="ZINC FINGER PROTEIN 511"/>
    <property type="match status" value="1"/>
</dbReference>
<feature type="domain" description="C2H2-type" evidence="2">
    <location>
        <begin position="139"/>
        <end position="163"/>
    </location>
</feature>
<dbReference type="PROSITE" id="PS00028">
    <property type="entry name" value="ZINC_FINGER_C2H2_1"/>
    <property type="match status" value="2"/>
</dbReference>
<gene>
    <name evidence="3" type="ORF">KC19_4G140300</name>
</gene>
<feature type="region of interest" description="Disordered" evidence="1">
    <location>
        <begin position="172"/>
        <end position="231"/>
    </location>
</feature>
<feature type="compositionally biased region" description="Basic residues" evidence="1">
    <location>
        <begin position="199"/>
        <end position="208"/>
    </location>
</feature>
<organism evidence="3 4">
    <name type="scientific">Ceratodon purpureus</name>
    <name type="common">Fire moss</name>
    <name type="synonym">Dicranum purpureum</name>
    <dbReference type="NCBI Taxonomy" id="3225"/>
    <lineage>
        <taxon>Eukaryota</taxon>
        <taxon>Viridiplantae</taxon>
        <taxon>Streptophyta</taxon>
        <taxon>Embryophyta</taxon>
        <taxon>Bryophyta</taxon>
        <taxon>Bryophytina</taxon>
        <taxon>Bryopsida</taxon>
        <taxon>Dicranidae</taxon>
        <taxon>Pseudoditrichales</taxon>
        <taxon>Ditrichaceae</taxon>
        <taxon>Ceratodon</taxon>
    </lineage>
</organism>